<name>A0ACC1SN29_9APHY</name>
<protein>
    <submittedName>
        <fullName evidence="1">Uncharacterized protein</fullName>
    </submittedName>
</protein>
<dbReference type="Proteomes" id="UP001148662">
    <property type="component" value="Unassembled WGS sequence"/>
</dbReference>
<keyword evidence="2" id="KW-1185">Reference proteome</keyword>
<gene>
    <name evidence="1" type="ORF">NM688_g5894</name>
</gene>
<reference evidence="1" key="1">
    <citation type="submission" date="2022-07" db="EMBL/GenBank/DDBJ databases">
        <title>Genome Sequence of Phlebia brevispora.</title>
        <authorList>
            <person name="Buettner E."/>
        </authorList>
    </citation>
    <scope>NUCLEOTIDE SEQUENCE</scope>
    <source>
        <strain evidence="1">MPL23</strain>
    </source>
</reference>
<proteinExistence type="predicted"/>
<sequence length="108" mass="12411">MPVITVNSLDEFHHIINQDKLALFDFWAAWCGPCKKISPVYEKLSDVTPNVEFYKINVEEQPEIIEEVSIRGMPTFMAFKSGKKMCEILGSNPENLKLLLNCDTKRFS</sequence>
<evidence type="ECO:0000313" key="1">
    <source>
        <dbReference type="EMBL" id="KAJ3543145.1"/>
    </source>
</evidence>
<evidence type="ECO:0000313" key="2">
    <source>
        <dbReference type="Proteomes" id="UP001148662"/>
    </source>
</evidence>
<comment type="caution">
    <text evidence="1">The sequence shown here is derived from an EMBL/GenBank/DDBJ whole genome shotgun (WGS) entry which is preliminary data.</text>
</comment>
<accession>A0ACC1SN29</accession>
<dbReference type="EMBL" id="JANHOG010001137">
    <property type="protein sequence ID" value="KAJ3543145.1"/>
    <property type="molecule type" value="Genomic_DNA"/>
</dbReference>
<organism evidence="1 2">
    <name type="scientific">Phlebia brevispora</name>
    <dbReference type="NCBI Taxonomy" id="194682"/>
    <lineage>
        <taxon>Eukaryota</taxon>
        <taxon>Fungi</taxon>
        <taxon>Dikarya</taxon>
        <taxon>Basidiomycota</taxon>
        <taxon>Agaricomycotina</taxon>
        <taxon>Agaricomycetes</taxon>
        <taxon>Polyporales</taxon>
        <taxon>Meruliaceae</taxon>
        <taxon>Phlebia</taxon>
    </lineage>
</organism>